<reference evidence="1" key="1">
    <citation type="journal article" date="2021" name="Proc. Natl. Acad. Sci. U.S.A.">
        <title>A Catalog of Tens of Thousands of Viruses from Human Metagenomes Reveals Hidden Associations with Chronic Diseases.</title>
        <authorList>
            <person name="Tisza M.J."/>
            <person name="Buck C.B."/>
        </authorList>
    </citation>
    <scope>NUCLEOTIDE SEQUENCE</scope>
    <source>
        <strain evidence="1">Ctshb19</strain>
    </source>
</reference>
<evidence type="ECO:0000313" key="1">
    <source>
        <dbReference type="EMBL" id="DAF93777.1"/>
    </source>
</evidence>
<sequence>MAKVDLIHPLKGEPGKRYWVYWPDADLLDKPRLVQCYADNQMIKGNPVYYVSRDGSMTITMKPKHMQNYRLVEVAMPDPTDVLRYMKKQRLIKPKPVEAETANILGI</sequence>
<name>A0A8S5UGZ8_9CAUD</name>
<proteinExistence type="predicted"/>
<dbReference type="EMBL" id="BK016086">
    <property type="protein sequence ID" value="DAF93777.1"/>
    <property type="molecule type" value="Genomic_DNA"/>
</dbReference>
<protein>
    <submittedName>
        <fullName evidence="1">Uncharacterized protein</fullName>
    </submittedName>
</protein>
<organism evidence="1">
    <name type="scientific">Myoviridae sp. ctshb19</name>
    <dbReference type="NCBI Taxonomy" id="2825194"/>
    <lineage>
        <taxon>Viruses</taxon>
        <taxon>Duplodnaviria</taxon>
        <taxon>Heunggongvirae</taxon>
        <taxon>Uroviricota</taxon>
        <taxon>Caudoviricetes</taxon>
    </lineage>
</organism>
<accession>A0A8S5UGZ8</accession>